<evidence type="ECO:0000313" key="3">
    <source>
        <dbReference type="Proteomes" id="UP001316803"/>
    </source>
</evidence>
<keyword evidence="1" id="KW-0732">Signal</keyword>
<dbReference type="EMBL" id="JAKLMC020000008">
    <property type="protein sequence ID" value="KAK5954635.1"/>
    <property type="molecule type" value="Genomic_DNA"/>
</dbReference>
<reference evidence="2 3" key="1">
    <citation type="submission" date="2022-12" db="EMBL/GenBank/DDBJ databases">
        <title>Genomic features and morphological characterization of a novel Knufia sp. strain isolated from spacecraft assembly facility.</title>
        <authorList>
            <person name="Teixeira M."/>
            <person name="Chander A.M."/>
            <person name="Stajich J.E."/>
            <person name="Venkateswaran K."/>
        </authorList>
    </citation>
    <scope>NUCLEOTIDE SEQUENCE [LARGE SCALE GENOMIC DNA]</scope>
    <source>
        <strain evidence="2 3">FJI-L2-BK-P2</strain>
    </source>
</reference>
<dbReference type="AlphaFoldDB" id="A0AAN8I9Q1"/>
<evidence type="ECO:0000313" key="2">
    <source>
        <dbReference type="EMBL" id="KAK5954635.1"/>
    </source>
</evidence>
<organism evidence="2 3">
    <name type="scientific">Knufia fluminis</name>
    <dbReference type="NCBI Taxonomy" id="191047"/>
    <lineage>
        <taxon>Eukaryota</taxon>
        <taxon>Fungi</taxon>
        <taxon>Dikarya</taxon>
        <taxon>Ascomycota</taxon>
        <taxon>Pezizomycotina</taxon>
        <taxon>Eurotiomycetes</taxon>
        <taxon>Chaetothyriomycetidae</taxon>
        <taxon>Chaetothyriales</taxon>
        <taxon>Trichomeriaceae</taxon>
        <taxon>Knufia</taxon>
    </lineage>
</organism>
<sequence>MLLTTIAEVMSLGLIMSLHPALVSAGKKSAWKVAKDASEVAANSGTVAGSIYGMASGVAGRIMVRHEPVSKFTPLPAGWCELFPGSCDDDPNTSSTGTNRDTTDSNIHATDANVELPPGVPQYNYDMCINDMGNAALNGNPVLAYGPVNGNGISVSRVPPTCMVLANFFVGDGTDGPTPIPTGSDSLQYNDLTSDQYYALKAVFEEFNIY</sequence>
<proteinExistence type="predicted"/>
<feature type="signal peptide" evidence="1">
    <location>
        <begin position="1"/>
        <end position="25"/>
    </location>
</feature>
<comment type="caution">
    <text evidence="2">The sequence shown here is derived from an EMBL/GenBank/DDBJ whole genome shotgun (WGS) entry which is preliminary data.</text>
</comment>
<keyword evidence="3" id="KW-1185">Reference proteome</keyword>
<gene>
    <name evidence="2" type="ORF">OHC33_004357</name>
</gene>
<dbReference type="Proteomes" id="UP001316803">
    <property type="component" value="Unassembled WGS sequence"/>
</dbReference>
<name>A0AAN8I9Q1_9EURO</name>
<protein>
    <submittedName>
        <fullName evidence="2">Uncharacterized protein</fullName>
    </submittedName>
</protein>
<accession>A0AAN8I9Q1</accession>
<feature type="chain" id="PRO_5043046076" evidence="1">
    <location>
        <begin position="26"/>
        <end position="210"/>
    </location>
</feature>
<evidence type="ECO:0000256" key="1">
    <source>
        <dbReference type="SAM" id="SignalP"/>
    </source>
</evidence>